<keyword evidence="2" id="KW-1185">Reference proteome</keyword>
<name>A0ABD1U4V7_9LAMI</name>
<dbReference type="AlphaFoldDB" id="A0ABD1U4V7"/>
<proteinExistence type="predicted"/>
<comment type="caution">
    <text evidence="1">The sequence shown here is derived from an EMBL/GenBank/DDBJ whole genome shotgun (WGS) entry which is preliminary data.</text>
</comment>
<dbReference type="Proteomes" id="UP001604277">
    <property type="component" value="Unassembled WGS sequence"/>
</dbReference>
<organism evidence="1 2">
    <name type="scientific">Forsythia ovata</name>
    <dbReference type="NCBI Taxonomy" id="205694"/>
    <lineage>
        <taxon>Eukaryota</taxon>
        <taxon>Viridiplantae</taxon>
        <taxon>Streptophyta</taxon>
        <taxon>Embryophyta</taxon>
        <taxon>Tracheophyta</taxon>
        <taxon>Spermatophyta</taxon>
        <taxon>Magnoliopsida</taxon>
        <taxon>eudicotyledons</taxon>
        <taxon>Gunneridae</taxon>
        <taxon>Pentapetalae</taxon>
        <taxon>asterids</taxon>
        <taxon>lamiids</taxon>
        <taxon>Lamiales</taxon>
        <taxon>Oleaceae</taxon>
        <taxon>Forsythieae</taxon>
        <taxon>Forsythia</taxon>
    </lineage>
</organism>
<accession>A0ABD1U4V7</accession>
<protein>
    <submittedName>
        <fullName evidence="1">Uncharacterized protein</fullName>
    </submittedName>
</protein>
<gene>
    <name evidence="1" type="ORF">Fot_23964</name>
</gene>
<evidence type="ECO:0000313" key="2">
    <source>
        <dbReference type="Proteomes" id="UP001604277"/>
    </source>
</evidence>
<sequence>MEEELSMQNGVNDAEAIKGKDVIHNSVSINLAPVMLPSLMPKLKENPLYNEGYAEDMQGNDNTDNMGLVIMDQKRRRTDPHVEFQFMISRNGVLRAIMESPIETGVGRVGNN</sequence>
<evidence type="ECO:0000313" key="1">
    <source>
        <dbReference type="EMBL" id="KAL2520041.1"/>
    </source>
</evidence>
<reference evidence="2" key="1">
    <citation type="submission" date="2024-07" db="EMBL/GenBank/DDBJ databases">
        <title>Two chromosome-level genome assemblies of Korean endemic species Abeliophyllum distichum and Forsythia ovata (Oleaceae).</title>
        <authorList>
            <person name="Jang H."/>
        </authorList>
    </citation>
    <scope>NUCLEOTIDE SEQUENCE [LARGE SCALE GENOMIC DNA]</scope>
</reference>
<dbReference type="EMBL" id="JBFOLJ010000007">
    <property type="protein sequence ID" value="KAL2520041.1"/>
    <property type="molecule type" value="Genomic_DNA"/>
</dbReference>